<dbReference type="Pfam" id="PF07963">
    <property type="entry name" value="N_methyl"/>
    <property type="match status" value="1"/>
</dbReference>
<dbReference type="EMBL" id="SOAA01000009">
    <property type="protein sequence ID" value="TDS31731.1"/>
    <property type="molecule type" value="Genomic_DNA"/>
</dbReference>
<dbReference type="NCBIfam" id="TIGR02532">
    <property type="entry name" value="IV_pilin_GFxxxE"/>
    <property type="match status" value="1"/>
</dbReference>
<evidence type="ECO:0000313" key="3">
    <source>
        <dbReference type="Proteomes" id="UP000295758"/>
    </source>
</evidence>
<dbReference type="RefSeq" id="WP_133618172.1">
    <property type="nucleotide sequence ID" value="NZ_SOAA01000009.1"/>
</dbReference>
<feature type="transmembrane region" description="Helical" evidence="1">
    <location>
        <begin position="12"/>
        <end position="33"/>
    </location>
</feature>
<sequence length="153" mass="17138">MNKFKESSGFTLIEIIVVIAIIGIGIVPMLNYFTNSIYHIQETEIRSQAVTIAGDVIEFIKQESSTNWGYLNTNFNNNNDSSDNGSKEEELLDNIKNDSDFLVNDFVLDIRISDFGSSEKMQKVIVEISWDSANKSEEVITVIRNKEGDSSGS</sequence>
<dbReference type="SUPFAM" id="SSF54523">
    <property type="entry name" value="Pili subunits"/>
    <property type="match status" value="1"/>
</dbReference>
<comment type="caution">
    <text evidence="2">The sequence shown here is derived from an EMBL/GenBank/DDBJ whole genome shotgun (WGS) entry which is preliminary data.</text>
</comment>
<evidence type="ECO:0000256" key="1">
    <source>
        <dbReference type="SAM" id="Phobius"/>
    </source>
</evidence>
<dbReference type="AlphaFoldDB" id="A0A4R7EGU0"/>
<organism evidence="2 3">
    <name type="scientific">Halanaerobium congolense</name>
    <dbReference type="NCBI Taxonomy" id="54121"/>
    <lineage>
        <taxon>Bacteria</taxon>
        <taxon>Bacillati</taxon>
        <taxon>Bacillota</taxon>
        <taxon>Clostridia</taxon>
        <taxon>Halanaerobiales</taxon>
        <taxon>Halanaerobiaceae</taxon>
        <taxon>Halanaerobium</taxon>
    </lineage>
</organism>
<keyword evidence="1" id="KW-0812">Transmembrane</keyword>
<name>A0A4R7EGU0_9FIRM</name>
<protein>
    <submittedName>
        <fullName evidence="2">Prepilin-type N-terminal cleavage/methylation domain-containing protein</fullName>
    </submittedName>
</protein>
<dbReference type="Proteomes" id="UP000295758">
    <property type="component" value="Unassembled WGS sequence"/>
</dbReference>
<accession>A0A4R7EGU0</accession>
<reference evidence="2 3" key="1">
    <citation type="submission" date="2019-03" db="EMBL/GenBank/DDBJ databases">
        <title>Deep subsurface shale carbon reservoir microbial communities from Ohio and West Virginia, USA.</title>
        <authorList>
            <person name="Wrighton K."/>
        </authorList>
    </citation>
    <scope>NUCLEOTIDE SEQUENCE [LARGE SCALE GENOMIC DNA]</scope>
    <source>
        <strain evidence="2 3">UTICA-S4D12</strain>
    </source>
</reference>
<dbReference type="InterPro" id="IPR045584">
    <property type="entry name" value="Pilin-like"/>
</dbReference>
<evidence type="ECO:0000313" key="2">
    <source>
        <dbReference type="EMBL" id="TDS31731.1"/>
    </source>
</evidence>
<dbReference type="InterPro" id="IPR012902">
    <property type="entry name" value="N_methyl_site"/>
</dbReference>
<gene>
    <name evidence="2" type="ORF">BY453_10936</name>
</gene>
<proteinExistence type="predicted"/>
<keyword evidence="1" id="KW-1133">Transmembrane helix</keyword>
<dbReference type="Gene3D" id="3.30.700.10">
    <property type="entry name" value="Glycoprotein, Type 4 Pilin"/>
    <property type="match status" value="1"/>
</dbReference>
<keyword evidence="1" id="KW-0472">Membrane</keyword>